<dbReference type="AlphaFoldDB" id="A0A108T3S3"/>
<dbReference type="PROSITE" id="PS51900">
    <property type="entry name" value="CB"/>
    <property type="match status" value="1"/>
</dbReference>
<keyword evidence="2 3" id="KW-0238">DNA-binding</keyword>
<protein>
    <recommendedName>
        <fullName evidence="4">Core-binding (CB) domain-containing protein</fullName>
    </recommendedName>
</protein>
<evidence type="ECO:0000313" key="5">
    <source>
        <dbReference type="EMBL" id="KWR52735.1"/>
    </source>
</evidence>
<dbReference type="PATRIC" id="fig|46506.5.peg.2995"/>
<keyword evidence="1" id="KW-0229">DNA integration</keyword>
<sequence length="206" mass="24314">MPFLKIHQYICDHDSFVTAKKVYNRYAGFSKECHTLMVLFREQIESYKEKIGKGKAESTYRGLVADYKSLLLFMKTKKNIEDIAIDELEKSFIEDYYTWMLGTAGNANATAFNRVNTLKWPMYIAQEKGWLRVHPFTSFECKPEYKKRSFLTEEELQRIIHVELKYKRQRAMRDMFLFMCFTGLSYVDLKAITYDNIHTDSTAAHG</sequence>
<dbReference type="InterPro" id="IPR010998">
    <property type="entry name" value="Integrase_recombinase_N"/>
</dbReference>
<keyword evidence="6" id="KW-1185">Reference proteome</keyword>
<dbReference type="InterPro" id="IPR025269">
    <property type="entry name" value="SAM-like_dom"/>
</dbReference>
<proteinExistence type="predicted"/>
<dbReference type="EMBL" id="LRGC01000018">
    <property type="protein sequence ID" value="KWR52735.1"/>
    <property type="molecule type" value="Genomic_DNA"/>
</dbReference>
<dbReference type="Gene3D" id="1.10.150.130">
    <property type="match status" value="1"/>
</dbReference>
<organism evidence="5 6">
    <name type="scientific">Bacteroides stercoris</name>
    <dbReference type="NCBI Taxonomy" id="46506"/>
    <lineage>
        <taxon>Bacteria</taxon>
        <taxon>Pseudomonadati</taxon>
        <taxon>Bacteroidota</taxon>
        <taxon>Bacteroidia</taxon>
        <taxon>Bacteroidales</taxon>
        <taxon>Bacteroidaceae</taxon>
        <taxon>Bacteroides</taxon>
    </lineage>
</organism>
<dbReference type="InterPro" id="IPR011010">
    <property type="entry name" value="DNA_brk_join_enz"/>
</dbReference>
<dbReference type="GO" id="GO:0003677">
    <property type="term" value="F:DNA binding"/>
    <property type="evidence" value="ECO:0007669"/>
    <property type="project" value="UniProtKB-UniRule"/>
</dbReference>
<dbReference type="Pfam" id="PF13102">
    <property type="entry name" value="Phage_int_SAM_5"/>
    <property type="match status" value="1"/>
</dbReference>
<dbReference type="SUPFAM" id="SSF56349">
    <property type="entry name" value="DNA breaking-rejoining enzymes"/>
    <property type="match status" value="1"/>
</dbReference>
<dbReference type="STRING" id="46506.AA415_02785"/>
<evidence type="ECO:0000259" key="4">
    <source>
        <dbReference type="PROSITE" id="PS51900"/>
    </source>
</evidence>
<dbReference type="InterPro" id="IPR044068">
    <property type="entry name" value="CB"/>
</dbReference>
<evidence type="ECO:0000313" key="6">
    <source>
        <dbReference type="Proteomes" id="UP000056419"/>
    </source>
</evidence>
<dbReference type="Proteomes" id="UP000056419">
    <property type="component" value="Unassembled WGS sequence"/>
</dbReference>
<evidence type="ECO:0000256" key="3">
    <source>
        <dbReference type="PROSITE-ProRule" id="PRU01248"/>
    </source>
</evidence>
<gene>
    <name evidence="5" type="ORF">AA415_02785</name>
</gene>
<dbReference type="GO" id="GO:0015074">
    <property type="term" value="P:DNA integration"/>
    <property type="evidence" value="ECO:0007669"/>
    <property type="project" value="UniProtKB-KW"/>
</dbReference>
<feature type="domain" description="Core-binding (CB)" evidence="4">
    <location>
        <begin position="38"/>
        <end position="126"/>
    </location>
</feature>
<reference evidence="5 6" key="1">
    <citation type="journal article" date="2016" name="BMC Genomics">
        <title>Type VI secretion systems of human gut Bacteroidales segregate into three genetic architectures, two of which are contained on mobile genetic elements.</title>
        <authorList>
            <person name="Coyne M.J."/>
            <person name="Roelofs K.G."/>
            <person name="Comstock L.E."/>
        </authorList>
    </citation>
    <scope>NUCLEOTIDE SEQUENCE [LARGE SCALE GENOMIC DNA]</scope>
    <source>
        <strain evidence="5 6">CL09T03C01</strain>
    </source>
</reference>
<comment type="caution">
    <text evidence="5">The sequence shown here is derived from an EMBL/GenBank/DDBJ whole genome shotgun (WGS) entry which is preliminary data.</text>
</comment>
<evidence type="ECO:0000256" key="1">
    <source>
        <dbReference type="ARBA" id="ARBA00022908"/>
    </source>
</evidence>
<accession>A0A108T3S3</accession>
<evidence type="ECO:0000256" key="2">
    <source>
        <dbReference type="ARBA" id="ARBA00023125"/>
    </source>
</evidence>
<name>A0A108T3S3_BACSE</name>